<evidence type="ECO:0000259" key="1">
    <source>
        <dbReference type="PROSITE" id="PS50191"/>
    </source>
</evidence>
<dbReference type="Pfam" id="PF00650">
    <property type="entry name" value="CRAL_TRIO"/>
    <property type="match status" value="1"/>
</dbReference>
<dbReference type="PANTHER" id="PTHR23324:SF83">
    <property type="entry name" value="SEC14-LIKE PROTEIN 2"/>
    <property type="match status" value="1"/>
</dbReference>
<dbReference type="STRING" id="48709.A0A1D2N1M0"/>
<dbReference type="InterPro" id="IPR036273">
    <property type="entry name" value="CRAL/TRIO_N_dom_sf"/>
</dbReference>
<dbReference type="SMART" id="SM00516">
    <property type="entry name" value="SEC14"/>
    <property type="match status" value="1"/>
</dbReference>
<dbReference type="InterPro" id="IPR051064">
    <property type="entry name" value="SEC14/CRAL-TRIO_domain"/>
</dbReference>
<dbReference type="PANTHER" id="PTHR23324">
    <property type="entry name" value="SEC14 RELATED PROTEIN"/>
    <property type="match status" value="1"/>
</dbReference>
<feature type="domain" description="CRAL-TRIO" evidence="1">
    <location>
        <begin position="70"/>
        <end position="238"/>
    </location>
</feature>
<evidence type="ECO:0000313" key="2">
    <source>
        <dbReference type="EMBL" id="ODM99130.1"/>
    </source>
</evidence>
<dbReference type="AlphaFoldDB" id="A0A1D2N1M0"/>
<proteinExistence type="predicted"/>
<organism evidence="2 3">
    <name type="scientific">Orchesella cincta</name>
    <name type="common">Springtail</name>
    <name type="synonym">Podura cincta</name>
    <dbReference type="NCBI Taxonomy" id="48709"/>
    <lineage>
        <taxon>Eukaryota</taxon>
        <taxon>Metazoa</taxon>
        <taxon>Ecdysozoa</taxon>
        <taxon>Arthropoda</taxon>
        <taxon>Hexapoda</taxon>
        <taxon>Collembola</taxon>
        <taxon>Entomobryomorpha</taxon>
        <taxon>Entomobryoidea</taxon>
        <taxon>Orchesellidae</taxon>
        <taxon>Orchesellinae</taxon>
        <taxon>Orchesella</taxon>
    </lineage>
</organism>
<dbReference type="SUPFAM" id="SSF52087">
    <property type="entry name" value="CRAL/TRIO domain"/>
    <property type="match status" value="1"/>
</dbReference>
<dbReference type="GO" id="GO:0005737">
    <property type="term" value="C:cytoplasm"/>
    <property type="evidence" value="ECO:0007669"/>
    <property type="project" value="TreeGrafter"/>
</dbReference>
<protein>
    <submittedName>
        <fullName evidence="2">SEC14-like protein 2</fullName>
    </submittedName>
</protein>
<dbReference type="PROSITE" id="PS50191">
    <property type="entry name" value="CRAL_TRIO"/>
    <property type="match status" value="1"/>
</dbReference>
<dbReference type="CDD" id="cd00170">
    <property type="entry name" value="SEC14"/>
    <property type="match status" value="1"/>
</dbReference>
<dbReference type="InterPro" id="IPR036865">
    <property type="entry name" value="CRAL-TRIO_dom_sf"/>
</dbReference>
<dbReference type="OrthoDB" id="75724at2759"/>
<dbReference type="EMBL" id="LJIJ01000298">
    <property type="protein sequence ID" value="ODM99130.1"/>
    <property type="molecule type" value="Genomic_DNA"/>
</dbReference>
<accession>A0A1D2N1M0</accession>
<name>A0A1D2N1M0_ORCCI</name>
<evidence type="ECO:0000313" key="3">
    <source>
        <dbReference type="Proteomes" id="UP000094527"/>
    </source>
</evidence>
<reference evidence="2 3" key="1">
    <citation type="journal article" date="2016" name="Genome Biol. Evol.">
        <title>Gene Family Evolution Reflects Adaptation to Soil Environmental Stressors in the Genome of the Collembolan Orchesella cincta.</title>
        <authorList>
            <person name="Faddeeva-Vakhrusheva A."/>
            <person name="Derks M.F."/>
            <person name="Anvar S.Y."/>
            <person name="Agamennone V."/>
            <person name="Suring W."/>
            <person name="Smit S."/>
            <person name="van Straalen N.M."/>
            <person name="Roelofs D."/>
        </authorList>
    </citation>
    <scope>NUCLEOTIDE SEQUENCE [LARGE SCALE GENOMIC DNA]</scope>
    <source>
        <tissue evidence="2">Mixed pool</tissue>
    </source>
</reference>
<keyword evidence="3" id="KW-1185">Reference proteome</keyword>
<sequence length="238" mass="28569">MIRVETPQEEQSLKKFRDLVQDLNQDELTDVLLLRFLRARDSPEKAEVQLRKALKWREESKIDSFLIWRPSKPVEEDLCFKYTGPDNEGRPVYWVPIGRWHVRQFLEQGYREDIQKFKYHILEYITNNTEKLGHHQSVVIFGIERLAYSQVLHLESMQLMFASFRDLEQYYPETIKTMYIVNTPWFFPYVMNILRPLLSPRTSNKLKIYNGDKTSWLTALRKTMPDESIPAEYLRETD</sequence>
<comment type="caution">
    <text evidence="2">The sequence shown here is derived from an EMBL/GenBank/DDBJ whole genome shotgun (WGS) entry which is preliminary data.</text>
</comment>
<dbReference type="Gene3D" id="3.40.525.10">
    <property type="entry name" value="CRAL-TRIO lipid binding domain"/>
    <property type="match status" value="1"/>
</dbReference>
<dbReference type="SUPFAM" id="SSF46938">
    <property type="entry name" value="CRAL/TRIO N-terminal domain"/>
    <property type="match status" value="1"/>
</dbReference>
<dbReference type="Proteomes" id="UP000094527">
    <property type="component" value="Unassembled WGS sequence"/>
</dbReference>
<dbReference type="InterPro" id="IPR001251">
    <property type="entry name" value="CRAL-TRIO_dom"/>
</dbReference>
<gene>
    <name evidence="2" type="ORF">Ocin01_07562</name>
</gene>